<feature type="region of interest" description="Disordered" evidence="1">
    <location>
        <begin position="212"/>
        <end position="242"/>
    </location>
</feature>
<feature type="compositionally biased region" description="Basic and acidic residues" evidence="1">
    <location>
        <begin position="230"/>
        <end position="242"/>
    </location>
</feature>
<evidence type="ECO:0000313" key="2">
    <source>
        <dbReference type="EMBL" id="PPQ91219.1"/>
    </source>
</evidence>
<evidence type="ECO:0000256" key="1">
    <source>
        <dbReference type="SAM" id="MobiDB-lite"/>
    </source>
</evidence>
<feature type="compositionally biased region" description="Basic and acidic residues" evidence="1">
    <location>
        <begin position="212"/>
        <end position="223"/>
    </location>
</feature>
<name>A0A409XKC5_PSICY</name>
<dbReference type="InParanoid" id="A0A409XKC5"/>
<protein>
    <submittedName>
        <fullName evidence="2">Uncharacterized protein</fullName>
    </submittedName>
</protein>
<dbReference type="STRING" id="93625.A0A409XKC5"/>
<evidence type="ECO:0000313" key="3">
    <source>
        <dbReference type="Proteomes" id="UP000283269"/>
    </source>
</evidence>
<reference evidence="2 3" key="1">
    <citation type="journal article" date="2018" name="Evol. Lett.">
        <title>Horizontal gene cluster transfer increased hallucinogenic mushroom diversity.</title>
        <authorList>
            <person name="Reynolds H.T."/>
            <person name="Vijayakumar V."/>
            <person name="Gluck-Thaler E."/>
            <person name="Korotkin H.B."/>
            <person name="Matheny P.B."/>
            <person name="Slot J.C."/>
        </authorList>
    </citation>
    <scope>NUCLEOTIDE SEQUENCE [LARGE SCALE GENOMIC DNA]</scope>
    <source>
        <strain evidence="2 3">2631</strain>
    </source>
</reference>
<dbReference type="EMBL" id="NHYD01001422">
    <property type="protein sequence ID" value="PPQ91219.1"/>
    <property type="molecule type" value="Genomic_DNA"/>
</dbReference>
<gene>
    <name evidence="2" type="ORF">CVT25_001177</name>
</gene>
<proteinExistence type="predicted"/>
<dbReference type="AlphaFoldDB" id="A0A409XKC5"/>
<feature type="compositionally biased region" description="Low complexity" evidence="1">
    <location>
        <begin position="306"/>
        <end position="323"/>
    </location>
</feature>
<comment type="caution">
    <text evidence="2">The sequence shown here is derived from an EMBL/GenBank/DDBJ whole genome shotgun (WGS) entry which is preliminary data.</text>
</comment>
<feature type="region of interest" description="Disordered" evidence="1">
    <location>
        <begin position="303"/>
        <end position="347"/>
    </location>
</feature>
<dbReference type="Proteomes" id="UP000283269">
    <property type="component" value="Unassembled WGS sequence"/>
</dbReference>
<keyword evidence="3" id="KW-1185">Reference proteome</keyword>
<organism evidence="2 3">
    <name type="scientific">Psilocybe cyanescens</name>
    <dbReference type="NCBI Taxonomy" id="93625"/>
    <lineage>
        <taxon>Eukaryota</taxon>
        <taxon>Fungi</taxon>
        <taxon>Dikarya</taxon>
        <taxon>Basidiomycota</taxon>
        <taxon>Agaricomycotina</taxon>
        <taxon>Agaricomycetes</taxon>
        <taxon>Agaricomycetidae</taxon>
        <taxon>Agaricales</taxon>
        <taxon>Agaricineae</taxon>
        <taxon>Strophariaceae</taxon>
        <taxon>Psilocybe</taxon>
    </lineage>
</organism>
<accession>A0A409XKC5</accession>
<sequence length="347" mass="37271">MTHEDDDEDNQDVQFDPTAFQASCTLVLPMTQHPSTNMAHTHLLAAPTVNNRNAAPQHHRAHPLITATASASGLSASSEASALFVTTKALGDPSADAGAAQHPRHEMGVGMGMGLGSTPDRKSEERVKGLSDVVRCVWLFESALIKDTSCTYVYTTGWKGGFEIYMDPEACGPGYRRDFAGEEVESGAGWGWVWCGCGRGATGKVTSAMKVGKEGGGLKEGQGKEGLGQAREKMGEKETEKEKWWTTIDRGRKENKEKENKTSRKHPLFFKAQSPAQVLQSRMLFNSLDSSMLLNSMSTAPASAFTSNSSAYLSGSSSSATATQPPPAPPKVMFMPTGKDEENTEAE</sequence>